<dbReference type="Pfam" id="PF01979">
    <property type="entry name" value="Amidohydro_1"/>
    <property type="match status" value="1"/>
</dbReference>
<evidence type="ECO:0000256" key="1">
    <source>
        <dbReference type="SAM" id="MobiDB-lite"/>
    </source>
</evidence>
<dbReference type="InterPro" id="IPR057744">
    <property type="entry name" value="OTAase-like"/>
</dbReference>
<evidence type="ECO:0000313" key="3">
    <source>
        <dbReference type="EMBL" id="EAS44064.1"/>
    </source>
</evidence>
<organism evidence="3 4">
    <name type="scientific">Photobacterium profundum 3TCK</name>
    <dbReference type="NCBI Taxonomy" id="314280"/>
    <lineage>
        <taxon>Bacteria</taxon>
        <taxon>Pseudomonadati</taxon>
        <taxon>Pseudomonadota</taxon>
        <taxon>Gammaproteobacteria</taxon>
        <taxon>Vibrionales</taxon>
        <taxon>Vibrionaceae</taxon>
        <taxon>Photobacterium</taxon>
    </lineage>
</organism>
<dbReference type="Gene3D" id="3.20.20.140">
    <property type="entry name" value="Metal-dependent hydrolases"/>
    <property type="match status" value="1"/>
</dbReference>
<dbReference type="EMBL" id="AAPH01000007">
    <property type="protein sequence ID" value="EAS44064.1"/>
    <property type="molecule type" value="Genomic_DNA"/>
</dbReference>
<dbReference type="Gene3D" id="2.30.40.10">
    <property type="entry name" value="Urease, subunit C, domain 1"/>
    <property type="match status" value="1"/>
</dbReference>
<dbReference type="SUPFAM" id="SSF51556">
    <property type="entry name" value="Metallo-dependent hydrolases"/>
    <property type="match status" value="1"/>
</dbReference>
<dbReference type="SUPFAM" id="SSF51338">
    <property type="entry name" value="Composite domain of metallo-dependent hydrolases"/>
    <property type="match status" value="1"/>
</dbReference>
<evidence type="ECO:0000313" key="4">
    <source>
        <dbReference type="Proteomes" id="UP000003789"/>
    </source>
</evidence>
<dbReference type="PANTHER" id="PTHR43135:SF3">
    <property type="entry name" value="ALPHA-D-RIBOSE 1-METHYLPHOSPHONATE 5-TRIPHOSPHATE DIPHOSPHATASE"/>
    <property type="match status" value="1"/>
</dbReference>
<sequence length="430" mass="46861">MNVNIIKGTIMILIKNANLFNGTDEKLIQNVNVVIENNIVIKITKDAVDESTIEKVIDANGHTVMPGLIDAHVHITLSEAPHILDTMTTEEIAIRSAKVAEGMLMRGFTSVRDVAGNTTGLKVSIDNGYATGPRIFPSQAAISQTSGHSDYRQNRGQKRFNNHEDSPLMKTGAFTIADGRAEVLKAVREQLFMGASQIKIMAGGGASSIFDPLDTLQYTLDELKAAVEAASDYGTYVAAHIHTTDAMKRAAEAGIMSFEHATIMDEDVAQTIKDKGIFVIPSYFTSSLIAERKIPLGSEVLYQKTERVGKAMLRSAELIKKYEIENICYGTDCVGTLNVHATQSSELEAIEKVFDSLTALKMATSNCGRLFELSTYQHPYQEGKIGQLVEGAYADLLIIDGNPLEGVACVVNPETQKVIMKDGVMYKNAF</sequence>
<protein>
    <recommendedName>
        <fullName evidence="2">Amidohydrolase-related domain-containing protein</fullName>
    </recommendedName>
</protein>
<dbReference type="GO" id="GO:0016810">
    <property type="term" value="F:hydrolase activity, acting on carbon-nitrogen (but not peptide) bonds"/>
    <property type="evidence" value="ECO:0007669"/>
    <property type="project" value="InterPro"/>
</dbReference>
<name>Q1Z5Y0_9GAMM</name>
<dbReference type="AlphaFoldDB" id="Q1Z5Y0"/>
<reference evidence="3 4" key="1">
    <citation type="submission" date="2006-03" db="EMBL/GenBank/DDBJ databases">
        <authorList>
            <person name="Bartlett D.H."/>
            <person name="Valle G."/>
            <person name="Lauro F.M."/>
            <person name="Vezzi A."/>
            <person name="Simonato F."/>
            <person name="Eloe E."/>
            <person name="Vitulo N."/>
            <person name="Stratton T.K."/>
            <person name="D'angelo M."/>
            <person name="Ferriera S."/>
            <person name="Johnson J."/>
            <person name="Kravitz S."/>
            <person name="Beeson K."/>
            <person name="Sutton G."/>
            <person name="Rogers Y."/>
            <person name="Friedman R."/>
            <person name="Frazier M."/>
            <person name="Venter J.C."/>
        </authorList>
    </citation>
    <scope>NUCLEOTIDE SEQUENCE [LARGE SCALE GENOMIC DNA]</scope>
    <source>
        <strain evidence="3 4">3TCK</strain>
    </source>
</reference>
<gene>
    <name evidence="3" type="ORF">P3TCK_12786</name>
</gene>
<dbReference type="InterPro" id="IPR032466">
    <property type="entry name" value="Metal_Hydrolase"/>
</dbReference>
<dbReference type="CDD" id="cd01299">
    <property type="entry name" value="Met_dep_hydrolase_A"/>
    <property type="match status" value="1"/>
</dbReference>
<dbReference type="HOGENOM" id="CLU_023620_2_0_6"/>
<feature type="region of interest" description="Disordered" evidence="1">
    <location>
        <begin position="141"/>
        <end position="164"/>
    </location>
</feature>
<dbReference type="InterPro" id="IPR051781">
    <property type="entry name" value="Metallo-dep_Hydrolase"/>
</dbReference>
<feature type="domain" description="Amidohydrolase-related" evidence="2">
    <location>
        <begin position="63"/>
        <end position="423"/>
    </location>
</feature>
<dbReference type="PANTHER" id="PTHR43135">
    <property type="entry name" value="ALPHA-D-RIBOSE 1-METHYLPHOSPHONATE 5-TRIPHOSPHATE DIPHOSPHATASE"/>
    <property type="match status" value="1"/>
</dbReference>
<comment type="caution">
    <text evidence="3">The sequence shown here is derived from an EMBL/GenBank/DDBJ whole genome shotgun (WGS) entry which is preliminary data.</text>
</comment>
<proteinExistence type="predicted"/>
<dbReference type="Proteomes" id="UP000003789">
    <property type="component" value="Unassembled WGS sequence"/>
</dbReference>
<accession>Q1Z5Y0</accession>
<dbReference type="InterPro" id="IPR011059">
    <property type="entry name" value="Metal-dep_hydrolase_composite"/>
</dbReference>
<dbReference type="InterPro" id="IPR006680">
    <property type="entry name" value="Amidohydro-rel"/>
</dbReference>
<evidence type="ECO:0000259" key="2">
    <source>
        <dbReference type="Pfam" id="PF01979"/>
    </source>
</evidence>